<dbReference type="PROSITE" id="PS51257">
    <property type="entry name" value="PROKAR_LIPOPROTEIN"/>
    <property type="match status" value="1"/>
</dbReference>
<proteinExistence type="predicted"/>
<reference evidence="4" key="1">
    <citation type="journal article" date="2019" name="Int. J. Syst. Evol. Microbiol.">
        <title>The Global Catalogue of Microorganisms (GCM) 10K type strain sequencing project: providing services to taxonomists for standard genome sequencing and annotation.</title>
        <authorList>
            <consortium name="The Broad Institute Genomics Platform"/>
            <consortium name="The Broad Institute Genome Sequencing Center for Infectious Disease"/>
            <person name="Wu L."/>
            <person name="Ma J."/>
        </authorList>
    </citation>
    <scope>NUCLEOTIDE SEQUENCE [LARGE SCALE GENOMIC DNA]</scope>
    <source>
        <strain evidence="4">JCM 31920</strain>
    </source>
</reference>
<keyword evidence="1" id="KW-0732">Signal</keyword>
<accession>A0ABP8LQT1</accession>
<dbReference type="Gene3D" id="3.40.1420.30">
    <property type="match status" value="1"/>
</dbReference>
<organism evidence="3 4">
    <name type="scientific">Ravibacter arvi</name>
    <dbReference type="NCBI Taxonomy" id="2051041"/>
    <lineage>
        <taxon>Bacteria</taxon>
        <taxon>Pseudomonadati</taxon>
        <taxon>Bacteroidota</taxon>
        <taxon>Cytophagia</taxon>
        <taxon>Cytophagales</taxon>
        <taxon>Spirosomataceae</taxon>
        <taxon>Ravibacter</taxon>
    </lineage>
</organism>
<evidence type="ECO:0000313" key="4">
    <source>
        <dbReference type="Proteomes" id="UP001501508"/>
    </source>
</evidence>
<evidence type="ECO:0000313" key="3">
    <source>
        <dbReference type="EMBL" id="GAA4433469.1"/>
    </source>
</evidence>
<feature type="chain" id="PRO_5046535909" evidence="1">
    <location>
        <begin position="21"/>
        <end position="143"/>
    </location>
</feature>
<dbReference type="RefSeq" id="WP_345026671.1">
    <property type="nucleotide sequence ID" value="NZ_BAABEY010000005.1"/>
</dbReference>
<dbReference type="Pfam" id="PF11396">
    <property type="entry name" value="PepSY_like"/>
    <property type="match status" value="2"/>
</dbReference>
<protein>
    <submittedName>
        <fullName evidence="3">PepSY-like domain-containing protein</fullName>
    </submittedName>
</protein>
<name>A0ABP8LQT1_9BACT</name>
<keyword evidence="4" id="KW-1185">Reference proteome</keyword>
<dbReference type="EMBL" id="BAABEY010000005">
    <property type="protein sequence ID" value="GAA4433469.1"/>
    <property type="molecule type" value="Genomic_DNA"/>
</dbReference>
<dbReference type="Proteomes" id="UP001501508">
    <property type="component" value="Unassembled WGS sequence"/>
</dbReference>
<dbReference type="SUPFAM" id="SSF160574">
    <property type="entry name" value="BT0923-like"/>
    <property type="match status" value="1"/>
</dbReference>
<sequence length="143" mass="16268">MKGKFWMLPIVLLLIASACSKESVVPEEKLPASIQSYISTHFPGDSILQVVKDREWANTSYEVILDGSTKLEFNKKNEIKSIESVTELPASVIPSKISAYVEEKYPDRFIRSWELDDNRQEVELDNGIELVFNLEGGFLRIDT</sequence>
<gene>
    <name evidence="3" type="ORF">GCM10023091_07100</name>
</gene>
<feature type="signal peptide" evidence="1">
    <location>
        <begin position="1"/>
        <end position="20"/>
    </location>
</feature>
<comment type="caution">
    <text evidence="3">The sequence shown here is derived from an EMBL/GenBank/DDBJ whole genome shotgun (WGS) entry which is preliminary data.</text>
</comment>
<feature type="domain" description="Putative beta-lactamase-inhibitor-like PepSY-like" evidence="2">
    <location>
        <begin position="20"/>
        <end position="54"/>
    </location>
</feature>
<dbReference type="InterPro" id="IPR021533">
    <property type="entry name" value="PepSY-like"/>
</dbReference>
<evidence type="ECO:0000259" key="2">
    <source>
        <dbReference type="Pfam" id="PF11396"/>
    </source>
</evidence>
<evidence type="ECO:0000256" key="1">
    <source>
        <dbReference type="SAM" id="SignalP"/>
    </source>
</evidence>
<feature type="domain" description="Putative beta-lactamase-inhibitor-like PepSY-like" evidence="2">
    <location>
        <begin position="60"/>
        <end position="139"/>
    </location>
</feature>